<feature type="domain" description="HTH cro/C1-type" evidence="2">
    <location>
        <begin position="85"/>
        <end position="140"/>
    </location>
</feature>
<dbReference type="GO" id="GO:0003677">
    <property type="term" value="F:DNA binding"/>
    <property type="evidence" value="ECO:0007669"/>
    <property type="project" value="InterPro"/>
</dbReference>
<organism evidence="3">
    <name type="scientific">Sulfolobus acidocaldarius</name>
    <dbReference type="NCBI Taxonomy" id="2285"/>
    <lineage>
        <taxon>Archaea</taxon>
        <taxon>Thermoproteota</taxon>
        <taxon>Thermoprotei</taxon>
        <taxon>Sulfolobales</taxon>
        <taxon>Sulfolobaceae</taxon>
        <taxon>Sulfolobus</taxon>
    </lineage>
</organism>
<dbReference type="InterPro" id="IPR001387">
    <property type="entry name" value="Cro/C1-type_HTH"/>
</dbReference>
<feature type="coiled-coil region" evidence="1">
    <location>
        <begin position="78"/>
        <end position="105"/>
    </location>
</feature>
<reference evidence="3" key="1">
    <citation type="submission" date="2003-02" db="EMBL/GenBank/DDBJ databases">
        <title>AAA Family ATPase in the Archeae Sulfolobus acidocaldarius.</title>
        <authorList>
            <person name="Esnault C."/>
            <person name="Duguet M."/>
        </authorList>
    </citation>
    <scope>NUCLEOTIDE SEQUENCE</scope>
    <source>
        <strain evidence="3">DSM 639</strain>
    </source>
</reference>
<sequence>MYILYAKPKCKNCELCGSPIKGKGFTVSYEGSIITVCTNCFNKIKNYAKIVNLKKEEDKKRIKTSPNKKYTEVELDIVEEYYKIIKEARERLKMSQQQLAQALKVSENIIKRFESGKLKPTIQQAKQLERILGIKLLVPIEGEEESNPQKDLGLTLGDIVNIREGKK</sequence>
<keyword evidence="1" id="KW-0175">Coiled coil</keyword>
<evidence type="ECO:0000313" key="3">
    <source>
        <dbReference type="EMBL" id="AAO73476.1"/>
    </source>
</evidence>
<evidence type="ECO:0000256" key="1">
    <source>
        <dbReference type="SAM" id="Coils"/>
    </source>
</evidence>
<dbReference type="InterPro" id="IPR010982">
    <property type="entry name" value="Lambda_DNA-bd_dom_sf"/>
</dbReference>
<dbReference type="SMART" id="SM00530">
    <property type="entry name" value="HTH_XRE"/>
    <property type="match status" value="1"/>
</dbReference>
<name>Q877H8_9CREN</name>
<protein>
    <submittedName>
        <fullName evidence="3">Putative MBP-like protein</fullName>
    </submittedName>
</protein>
<dbReference type="Gene3D" id="1.10.260.40">
    <property type="entry name" value="lambda repressor-like DNA-binding domains"/>
    <property type="match status" value="1"/>
</dbReference>
<evidence type="ECO:0000259" key="2">
    <source>
        <dbReference type="PROSITE" id="PS50943"/>
    </source>
</evidence>
<dbReference type="InterPro" id="IPR004451">
    <property type="entry name" value="MJ0586"/>
</dbReference>
<dbReference type="CDD" id="cd00093">
    <property type="entry name" value="HTH_XRE"/>
    <property type="match status" value="1"/>
</dbReference>
<dbReference type="NCBIfam" id="TIGR00270">
    <property type="entry name" value="multiprotein bridging factor aMBF1"/>
    <property type="match status" value="1"/>
</dbReference>
<dbReference type="PROSITE" id="PS50943">
    <property type="entry name" value="HTH_CROC1"/>
    <property type="match status" value="1"/>
</dbReference>
<dbReference type="EMBL" id="AY229998">
    <property type="protein sequence ID" value="AAO73476.1"/>
    <property type="molecule type" value="Genomic_DNA"/>
</dbReference>
<dbReference type="AlphaFoldDB" id="Q877H8"/>
<dbReference type="Pfam" id="PF01381">
    <property type="entry name" value="HTH_3"/>
    <property type="match status" value="1"/>
</dbReference>
<accession>Q877H8</accession>
<dbReference type="SUPFAM" id="SSF47413">
    <property type="entry name" value="lambda repressor-like DNA-binding domains"/>
    <property type="match status" value="1"/>
</dbReference>
<proteinExistence type="predicted"/>